<feature type="transmembrane region" description="Helical" evidence="1">
    <location>
        <begin position="40"/>
        <end position="61"/>
    </location>
</feature>
<reference evidence="2" key="1">
    <citation type="journal article" date="2020" name="Nat. Commun.">
        <title>Large-scale genome sequencing of mycorrhizal fungi provides insights into the early evolution of symbiotic traits.</title>
        <authorList>
            <person name="Miyauchi S."/>
            <person name="Kiss E."/>
            <person name="Kuo A."/>
            <person name="Drula E."/>
            <person name="Kohler A."/>
            <person name="Sanchez-Garcia M."/>
            <person name="Morin E."/>
            <person name="Andreopoulos B."/>
            <person name="Barry K.W."/>
            <person name="Bonito G."/>
            <person name="Buee M."/>
            <person name="Carver A."/>
            <person name="Chen C."/>
            <person name="Cichocki N."/>
            <person name="Clum A."/>
            <person name="Culley D."/>
            <person name="Crous P.W."/>
            <person name="Fauchery L."/>
            <person name="Girlanda M."/>
            <person name="Hayes R.D."/>
            <person name="Keri Z."/>
            <person name="LaButti K."/>
            <person name="Lipzen A."/>
            <person name="Lombard V."/>
            <person name="Magnuson J."/>
            <person name="Maillard F."/>
            <person name="Murat C."/>
            <person name="Nolan M."/>
            <person name="Ohm R.A."/>
            <person name="Pangilinan J."/>
            <person name="Pereira M.F."/>
            <person name="Perotto S."/>
            <person name="Peter M."/>
            <person name="Pfister S."/>
            <person name="Riley R."/>
            <person name="Sitrit Y."/>
            <person name="Stielow J.B."/>
            <person name="Szollosi G."/>
            <person name="Zifcakova L."/>
            <person name="Stursova M."/>
            <person name="Spatafora J.W."/>
            <person name="Tedersoo L."/>
            <person name="Vaario L.M."/>
            <person name="Yamada A."/>
            <person name="Yan M."/>
            <person name="Wang P."/>
            <person name="Xu J."/>
            <person name="Bruns T."/>
            <person name="Baldrian P."/>
            <person name="Vilgalys R."/>
            <person name="Dunand C."/>
            <person name="Henrissat B."/>
            <person name="Grigoriev I.V."/>
            <person name="Hibbett D."/>
            <person name="Nagy L.G."/>
            <person name="Martin F.M."/>
        </authorList>
    </citation>
    <scope>NUCLEOTIDE SEQUENCE</scope>
    <source>
        <strain evidence="2">UP504</strain>
    </source>
</reference>
<keyword evidence="1" id="KW-1133">Transmembrane helix</keyword>
<dbReference type="AlphaFoldDB" id="A0A9P6AW98"/>
<feature type="transmembrane region" description="Helical" evidence="1">
    <location>
        <begin position="6"/>
        <end position="28"/>
    </location>
</feature>
<name>A0A9P6AW98_9AGAM</name>
<sequence length="62" mass="6883">MYKVEGPVVVLVMYFPISADLMGFPYNFPIITAIAKAHLSMNLSVFIQYMGVTTLAVMLVLL</sequence>
<dbReference type="EMBL" id="MU128993">
    <property type="protein sequence ID" value="KAF9511981.1"/>
    <property type="molecule type" value="Genomic_DNA"/>
</dbReference>
<gene>
    <name evidence="2" type="ORF">BS47DRAFT_1128406</name>
</gene>
<evidence type="ECO:0000313" key="3">
    <source>
        <dbReference type="Proteomes" id="UP000886523"/>
    </source>
</evidence>
<keyword evidence="1" id="KW-0812">Transmembrane</keyword>
<proteinExistence type="predicted"/>
<keyword evidence="3" id="KW-1185">Reference proteome</keyword>
<evidence type="ECO:0000313" key="2">
    <source>
        <dbReference type="EMBL" id="KAF9511981.1"/>
    </source>
</evidence>
<evidence type="ECO:0000256" key="1">
    <source>
        <dbReference type="SAM" id="Phobius"/>
    </source>
</evidence>
<keyword evidence="1" id="KW-0472">Membrane</keyword>
<organism evidence="2 3">
    <name type="scientific">Hydnum rufescens UP504</name>
    <dbReference type="NCBI Taxonomy" id="1448309"/>
    <lineage>
        <taxon>Eukaryota</taxon>
        <taxon>Fungi</taxon>
        <taxon>Dikarya</taxon>
        <taxon>Basidiomycota</taxon>
        <taxon>Agaricomycotina</taxon>
        <taxon>Agaricomycetes</taxon>
        <taxon>Cantharellales</taxon>
        <taxon>Hydnaceae</taxon>
        <taxon>Hydnum</taxon>
    </lineage>
</organism>
<accession>A0A9P6AW98</accession>
<protein>
    <submittedName>
        <fullName evidence="2">Uncharacterized protein</fullName>
    </submittedName>
</protein>
<comment type="caution">
    <text evidence="2">The sequence shown here is derived from an EMBL/GenBank/DDBJ whole genome shotgun (WGS) entry which is preliminary data.</text>
</comment>
<dbReference type="Proteomes" id="UP000886523">
    <property type="component" value="Unassembled WGS sequence"/>
</dbReference>